<feature type="domain" description="HTH araC/xylS-type" evidence="7">
    <location>
        <begin position="535"/>
        <end position="633"/>
    </location>
</feature>
<dbReference type="PROSITE" id="PS01124">
    <property type="entry name" value="HTH_ARAC_FAMILY_2"/>
    <property type="match status" value="1"/>
</dbReference>
<dbReference type="InterPro" id="IPR015424">
    <property type="entry name" value="PyrdxlP-dep_Trfase"/>
</dbReference>
<evidence type="ECO:0000313" key="9">
    <source>
        <dbReference type="EMBL" id="CAB3838466.1"/>
    </source>
</evidence>
<dbReference type="GO" id="GO:0010285">
    <property type="term" value="F:L,L-diaminopimelate aminotransferase activity"/>
    <property type="evidence" value="ECO:0007669"/>
    <property type="project" value="UniProtKB-EC"/>
</dbReference>
<dbReference type="Gene3D" id="1.10.10.60">
    <property type="entry name" value="Homeodomain-like"/>
    <property type="match status" value="2"/>
</dbReference>
<name>A0A6S7CA21_9BURK</name>
<keyword evidence="9" id="KW-0808">Transferase</keyword>
<dbReference type="InterPro" id="IPR036390">
    <property type="entry name" value="WH_DNA-bd_sf"/>
</dbReference>
<keyword evidence="2" id="KW-0663">Pyridoxal phosphate</keyword>
<reference evidence="9 10" key="1">
    <citation type="submission" date="2020-04" db="EMBL/GenBank/DDBJ databases">
        <authorList>
            <person name="De Canck E."/>
        </authorList>
    </citation>
    <scope>NUCLEOTIDE SEQUENCE [LARGE SCALE GENOMIC DNA]</scope>
    <source>
        <strain evidence="9 10">LMG 26858</strain>
    </source>
</reference>
<dbReference type="Pfam" id="PF12833">
    <property type="entry name" value="HTH_18"/>
    <property type="match status" value="1"/>
</dbReference>
<dbReference type="InterPro" id="IPR004839">
    <property type="entry name" value="Aminotransferase_I/II_large"/>
</dbReference>
<dbReference type="RefSeq" id="WP_175205947.1">
    <property type="nucleotide sequence ID" value="NZ_CADILG010000004.1"/>
</dbReference>
<feature type="domain" description="HTH gntR-type" evidence="8">
    <location>
        <begin position="30"/>
        <end position="98"/>
    </location>
</feature>
<dbReference type="InterPro" id="IPR051446">
    <property type="entry name" value="HTH_trans_reg/aminotransferase"/>
</dbReference>
<dbReference type="Proteomes" id="UP000494117">
    <property type="component" value="Unassembled WGS sequence"/>
</dbReference>
<dbReference type="InterPro" id="IPR000524">
    <property type="entry name" value="Tscrpt_reg_HTH_GntR"/>
</dbReference>
<dbReference type="Gene3D" id="1.10.10.10">
    <property type="entry name" value="Winged helix-like DNA-binding domain superfamily/Winged helix DNA-binding domain"/>
    <property type="match status" value="1"/>
</dbReference>
<dbReference type="InterPro" id="IPR009057">
    <property type="entry name" value="Homeodomain-like_sf"/>
</dbReference>
<dbReference type="CDD" id="cd07377">
    <property type="entry name" value="WHTH_GntR"/>
    <property type="match status" value="1"/>
</dbReference>
<keyword evidence="5" id="KW-0804">Transcription</keyword>
<keyword evidence="4" id="KW-0238">DNA-binding</keyword>
<dbReference type="GO" id="GO:0030170">
    <property type="term" value="F:pyridoxal phosphate binding"/>
    <property type="evidence" value="ECO:0007669"/>
    <property type="project" value="InterPro"/>
</dbReference>
<dbReference type="Gene3D" id="3.40.640.10">
    <property type="entry name" value="Type I PLP-dependent aspartate aminotransferase-like (Major domain)"/>
    <property type="match status" value="1"/>
</dbReference>
<dbReference type="InterPro" id="IPR015421">
    <property type="entry name" value="PyrdxlP-dep_Trfase_major"/>
</dbReference>
<feature type="region of interest" description="Disordered" evidence="6">
    <location>
        <begin position="114"/>
        <end position="137"/>
    </location>
</feature>
<protein>
    <submittedName>
        <fullName evidence="9">LL-diaminopimelate aminotransferase</fullName>
        <ecNumber evidence="9">2.6.1.83</ecNumber>
    </submittedName>
</protein>
<dbReference type="InterPro" id="IPR036388">
    <property type="entry name" value="WH-like_DNA-bd_sf"/>
</dbReference>
<dbReference type="Pfam" id="PF00155">
    <property type="entry name" value="Aminotran_1_2"/>
    <property type="match status" value="1"/>
</dbReference>
<dbReference type="GO" id="GO:0043565">
    <property type="term" value="F:sequence-specific DNA binding"/>
    <property type="evidence" value="ECO:0007669"/>
    <property type="project" value="InterPro"/>
</dbReference>
<dbReference type="GO" id="GO:0003700">
    <property type="term" value="F:DNA-binding transcription factor activity"/>
    <property type="evidence" value="ECO:0007669"/>
    <property type="project" value="InterPro"/>
</dbReference>
<evidence type="ECO:0000256" key="4">
    <source>
        <dbReference type="ARBA" id="ARBA00023125"/>
    </source>
</evidence>
<dbReference type="CDD" id="cd00609">
    <property type="entry name" value="AAT_like"/>
    <property type="match status" value="1"/>
</dbReference>
<dbReference type="EMBL" id="CADILG010000004">
    <property type="protein sequence ID" value="CAB3838466.1"/>
    <property type="molecule type" value="Genomic_DNA"/>
</dbReference>
<sequence length="681" mass="74015">MSKPLSTKKPDAGRQEASLDLPVDVARAGESKQSWVYREIRERILQGALPSGTRLPSTRSLAGRWHIARSTVEAAYDQLRAEGYTAGTVGSGTYVAAVIPDSYFRAGMSDGEVAPPKAQASSAVPPGGAPRAGKTRAAPVAGSPQAATLMAAILTPSQPNSQFFSRSADAALFPMERWRKGLLASARRVTPAQLANDEPQGWGPLREQIARYLGAARGIRCDPDQVIVLSGIRDGLDLCGHLLLQSQDRVLIEDPGYLNAEPIFGQYTRHIVPLPIDAEGFPVAQARRQRGVKLVHVTPAHQSPTGATMPVSRRLELLDWAAQSGCWIVEDDYDSEFSYDGAPLAALKSLDSADRVIHCGSFNKTLYNALRIGYAVVPKALAPAFAQARRRAGRAPSIIEQMTLAAFLQDGSFARHVRKARGMYARRRDAALRALRQAVGTEELRVSGEHAGFHLLWWLPPGWDVAQVVAAARAAGVGMQPVSDFCRKVDMPPGVVVGFSAVDEDALLKLGPLLRQAAPDQQAALQDPALLRRLLRVKDRMDAASHEAWPVERLAEASGISKAHFAHSFKRAFGLPPHRYLLTRRIEQSVAMLRDTELSITEIAYATGWESLGTYSRIFRDVTGLSPSAMRAQARADMPVLDRMPGCIVKAAQRPDLNIAVLEKRRRAADGKFPPSTQEVS</sequence>
<dbReference type="PROSITE" id="PS50949">
    <property type="entry name" value="HTH_GNTR"/>
    <property type="match status" value="1"/>
</dbReference>
<dbReference type="InterPro" id="IPR018060">
    <property type="entry name" value="HTH_AraC"/>
</dbReference>
<dbReference type="Pfam" id="PF00392">
    <property type="entry name" value="GntR"/>
    <property type="match status" value="1"/>
</dbReference>
<gene>
    <name evidence="9" type="primary">dapL_2</name>
    <name evidence="9" type="ORF">LMG26858_01070</name>
</gene>
<dbReference type="SUPFAM" id="SSF53383">
    <property type="entry name" value="PLP-dependent transferases"/>
    <property type="match status" value="1"/>
</dbReference>
<keyword evidence="9" id="KW-0032">Aminotransferase</keyword>
<feature type="region of interest" description="Disordered" evidence="6">
    <location>
        <begin position="1"/>
        <end position="20"/>
    </location>
</feature>
<evidence type="ECO:0000256" key="3">
    <source>
        <dbReference type="ARBA" id="ARBA00023015"/>
    </source>
</evidence>
<dbReference type="SUPFAM" id="SSF46689">
    <property type="entry name" value="Homeodomain-like"/>
    <property type="match status" value="2"/>
</dbReference>
<dbReference type="EC" id="2.6.1.83" evidence="9"/>
<keyword evidence="10" id="KW-1185">Reference proteome</keyword>
<evidence type="ECO:0000259" key="8">
    <source>
        <dbReference type="PROSITE" id="PS50949"/>
    </source>
</evidence>
<accession>A0A6S7CA21</accession>
<dbReference type="PANTHER" id="PTHR46577">
    <property type="entry name" value="HTH-TYPE TRANSCRIPTIONAL REGULATORY PROTEIN GABR"/>
    <property type="match status" value="1"/>
</dbReference>
<evidence type="ECO:0000256" key="6">
    <source>
        <dbReference type="SAM" id="MobiDB-lite"/>
    </source>
</evidence>
<evidence type="ECO:0000259" key="7">
    <source>
        <dbReference type="PROSITE" id="PS01124"/>
    </source>
</evidence>
<proteinExistence type="inferred from homology"/>
<evidence type="ECO:0000256" key="2">
    <source>
        <dbReference type="ARBA" id="ARBA00022898"/>
    </source>
</evidence>
<dbReference type="SUPFAM" id="SSF46785">
    <property type="entry name" value="Winged helix' DNA-binding domain"/>
    <property type="match status" value="1"/>
</dbReference>
<evidence type="ECO:0000256" key="1">
    <source>
        <dbReference type="ARBA" id="ARBA00005384"/>
    </source>
</evidence>
<evidence type="ECO:0000256" key="5">
    <source>
        <dbReference type="ARBA" id="ARBA00023163"/>
    </source>
</evidence>
<dbReference type="PANTHER" id="PTHR46577:SF1">
    <property type="entry name" value="HTH-TYPE TRANSCRIPTIONAL REGULATORY PROTEIN GABR"/>
    <property type="match status" value="1"/>
</dbReference>
<comment type="similarity">
    <text evidence="1">In the C-terminal section; belongs to the class-I pyridoxal-phosphate-dependent aminotransferase family.</text>
</comment>
<keyword evidence="3" id="KW-0805">Transcription regulation</keyword>
<dbReference type="SMART" id="SM00345">
    <property type="entry name" value="HTH_GNTR"/>
    <property type="match status" value="1"/>
</dbReference>
<organism evidence="9 10">
    <name type="scientific">Achromobacter anxifer</name>
    <dbReference type="NCBI Taxonomy" id="1287737"/>
    <lineage>
        <taxon>Bacteria</taxon>
        <taxon>Pseudomonadati</taxon>
        <taxon>Pseudomonadota</taxon>
        <taxon>Betaproteobacteria</taxon>
        <taxon>Burkholderiales</taxon>
        <taxon>Alcaligenaceae</taxon>
        <taxon>Achromobacter</taxon>
    </lineage>
</organism>
<dbReference type="AlphaFoldDB" id="A0A6S7CA21"/>
<dbReference type="SMART" id="SM00342">
    <property type="entry name" value="HTH_ARAC"/>
    <property type="match status" value="1"/>
</dbReference>
<evidence type="ECO:0000313" key="10">
    <source>
        <dbReference type="Proteomes" id="UP000494117"/>
    </source>
</evidence>